<feature type="compositionally biased region" description="Low complexity" evidence="1">
    <location>
        <begin position="36"/>
        <end position="48"/>
    </location>
</feature>
<dbReference type="AlphaFoldDB" id="A0AAJ0DA97"/>
<comment type="caution">
    <text evidence="3">The sequence shown here is derived from an EMBL/GenBank/DDBJ whole genome shotgun (WGS) entry which is preliminary data.</text>
</comment>
<sequence length="239" mass="26787">MSTYEAMTAWQPQQQDFSLIALDTYPEDWSFTSTANAQAGRAANRNQQPSTRSQDKNHQLTCPIVLPQQLLQMPIQCWTSATYTKSGTVGEPCDAFGLLRDGNMSLPIEQVPPMLEKQLTDARPQALVPKEPRGRHRLPHNLVERRYRNHLNGQIDALRLVVPSVRDDIDEADVEDSSVPLRPPSKADIIGAGTAHIKALESEKARMFERNIKLQEQVAGLQKLVKCDDCSILQYLNSS</sequence>
<protein>
    <recommendedName>
        <fullName evidence="2">BHLH domain-containing protein</fullName>
    </recommendedName>
</protein>
<evidence type="ECO:0000259" key="2">
    <source>
        <dbReference type="PROSITE" id="PS50888"/>
    </source>
</evidence>
<dbReference type="GO" id="GO:0046983">
    <property type="term" value="F:protein dimerization activity"/>
    <property type="evidence" value="ECO:0007669"/>
    <property type="project" value="InterPro"/>
</dbReference>
<feature type="region of interest" description="Disordered" evidence="1">
    <location>
        <begin position="36"/>
        <end position="58"/>
    </location>
</feature>
<evidence type="ECO:0000313" key="3">
    <source>
        <dbReference type="EMBL" id="KAK3046013.1"/>
    </source>
</evidence>
<dbReference type="Gene3D" id="4.10.280.10">
    <property type="entry name" value="Helix-loop-helix DNA-binding domain"/>
    <property type="match status" value="1"/>
</dbReference>
<dbReference type="PANTHER" id="PTHR47336">
    <property type="entry name" value="TRANSCRIPTION FACTOR HMS1-RELATED"/>
    <property type="match status" value="1"/>
</dbReference>
<dbReference type="Pfam" id="PF00010">
    <property type="entry name" value="HLH"/>
    <property type="match status" value="1"/>
</dbReference>
<dbReference type="Proteomes" id="UP001271007">
    <property type="component" value="Unassembled WGS sequence"/>
</dbReference>
<dbReference type="SMART" id="SM00353">
    <property type="entry name" value="HLH"/>
    <property type="match status" value="1"/>
</dbReference>
<dbReference type="EMBL" id="JAWDJX010000122">
    <property type="protein sequence ID" value="KAK3046013.1"/>
    <property type="molecule type" value="Genomic_DNA"/>
</dbReference>
<reference evidence="3" key="1">
    <citation type="submission" date="2023-04" db="EMBL/GenBank/DDBJ databases">
        <title>Black Yeasts Isolated from many extreme environments.</title>
        <authorList>
            <person name="Coleine C."/>
            <person name="Stajich J.E."/>
            <person name="Selbmann L."/>
        </authorList>
    </citation>
    <scope>NUCLEOTIDE SEQUENCE</scope>
    <source>
        <strain evidence="3">CCFEE 5312</strain>
    </source>
</reference>
<proteinExistence type="predicted"/>
<dbReference type="InterPro" id="IPR036638">
    <property type="entry name" value="HLH_DNA-bd_sf"/>
</dbReference>
<dbReference type="InterPro" id="IPR052099">
    <property type="entry name" value="Regulatory_TF_Diverse"/>
</dbReference>
<dbReference type="CDD" id="cd11395">
    <property type="entry name" value="bHLHzip_SREBP_like"/>
    <property type="match status" value="1"/>
</dbReference>
<name>A0AAJ0DA97_9PEZI</name>
<dbReference type="PANTHER" id="PTHR47336:SF2">
    <property type="entry name" value="TRANSCRIPTION FACTOR HMS1-RELATED"/>
    <property type="match status" value="1"/>
</dbReference>
<dbReference type="InterPro" id="IPR011598">
    <property type="entry name" value="bHLH_dom"/>
</dbReference>
<dbReference type="SUPFAM" id="SSF47459">
    <property type="entry name" value="HLH, helix-loop-helix DNA-binding domain"/>
    <property type="match status" value="1"/>
</dbReference>
<feature type="domain" description="BHLH" evidence="2">
    <location>
        <begin position="135"/>
        <end position="200"/>
    </location>
</feature>
<evidence type="ECO:0000313" key="4">
    <source>
        <dbReference type="Proteomes" id="UP001271007"/>
    </source>
</evidence>
<evidence type="ECO:0000256" key="1">
    <source>
        <dbReference type="SAM" id="MobiDB-lite"/>
    </source>
</evidence>
<gene>
    <name evidence="3" type="ORF">LTR09_012450</name>
</gene>
<dbReference type="PROSITE" id="PS50888">
    <property type="entry name" value="BHLH"/>
    <property type="match status" value="1"/>
</dbReference>
<organism evidence="3 4">
    <name type="scientific">Extremus antarcticus</name>
    <dbReference type="NCBI Taxonomy" id="702011"/>
    <lineage>
        <taxon>Eukaryota</taxon>
        <taxon>Fungi</taxon>
        <taxon>Dikarya</taxon>
        <taxon>Ascomycota</taxon>
        <taxon>Pezizomycotina</taxon>
        <taxon>Dothideomycetes</taxon>
        <taxon>Dothideomycetidae</taxon>
        <taxon>Mycosphaerellales</taxon>
        <taxon>Extremaceae</taxon>
        <taxon>Extremus</taxon>
    </lineage>
</organism>
<accession>A0AAJ0DA97</accession>
<keyword evidence="4" id="KW-1185">Reference proteome</keyword>